<sequence>MDFIQRSKEIFNLEIAELQKLADKIGPEINQAVEQIYACKGKLVIMGVGKTGIIGHKIASSLASTGTSSIFINAAEAMHGDLGMINSNDIVMLISNSGNSAEILNVVAPLKEIGCSLMAMTGNPRSALAKEVSLVLNVGISKEACPLGLAPTTSTTATLVMGDALTICLMERRGFKAENFALYHPGGALGRRLISRVKDEMFTDIPKVHETTIFKDIIYEVSNKRLGMTMVYNDAEQAVGIITDGDIRRAIQKFDELKNLTAAEIMTHSFKRITPDELLTEALELMDINKITTLTVVDASDQVIGILSIHNIIDFRIKHK</sequence>
<dbReference type="PANTHER" id="PTHR42745">
    <property type="match status" value="1"/>
</dbReference>
<dbReference type="HOGENOM" id="CLU_040681_13_1_10"/>
<dbReference type="InterPro" id="IPR050986">
    <property type="entry name" value="GutQ/KpsF_isomerases"/>
</dbReference>
<reference evidence="9 10" key="2">
    <citation type="journal article" date="2011" name="Stand. Genomic Sci.">
        <title>Complete genome sequence of Paludibacter propionicigenes type strain (WB4).</title>
        <authorList>
            <person name="Gronow S."/>
            <person name="Munk C."/>
            <person name="Lapidus A."/>
            <person name="Nolan M."/>
            <person name="Lucas S."/>
            <person name="Hammon N."/>
            <person name="Deshpande S."/>
            <person name="Cheng J.F."/>
            <person name="Tapia R."/>
            <person name="Han C."/>
            <person name="Goodwin L."/>
            <person name="Pitluck S."/>
            <person name="Liolios K."/>
            <person name="Ivanova N."/>
            <person name="Mavromatis K."/>
            <person name="Mikhailova N."/>
            <person name="Pati A."/>
            <person name="Chen A."/>
            <person name="Palaniappan K."/>
            <person name="Land M."/>
            <person name="Hauser L."/>
            <person name="Chang Y.J."/>
            <person name="Jeffries C.D."/>
            <person name="Brambilla E."/>
            <person name="Rohde M."/>
            <person name="Goker M."/>
            <person name="Detter J.C."/>
            <person name="Woyke T."/>
            <person name="Bristow J."/>
            <person name="Eisen J.A."/>
            <person name="Markowitz V."/>
            <person name="Hugenholtz P."/>
            <person name="Kyrpides N.C."/>
            <person name="Klenk H.P."/>
        </authorList>
    </citation>
    <scope>NUCLEOTIDE SEQUENCE [LARGE SCALE GENOMIC DNA]</scope>
    <source>
        <strain evidence="10">DSM 17365 / JCM 13257 / WB4</strain>
    </source>
</reference>
<dbReference type="InterPro" id="IPR035474">
    <property type="entry name" value="SIS_Kpsf"/>
</dbReference>
<dbReference type="InterPro" id="IPR000644">
    <property type="entry name" value="CBS_dom"/>
</dbReference>
<organism evidence="9 10">
    <name type="scientific">Paludibacter propionicigenes (strain DSM 17365 / JCM 13257 / WB4)</name>
    <dbReference type="NCBI Taxonomy" id="694427"/>
    <lineage>
        <taxon>Bacteria</taxon>
        <taxon>Pseudomonadati</taxon>
        <taxon>Bacteroidota</taxon>
        <taxon>Bacteroidia</taxon>
        <taxon>Bacteroidales</taxon>
        <taxon>Paludibacteraceae</taxon>
        <taxon>Paludibacter</taxon>
    </lineage>
</organism>
<comment type="similarity">
    <text evidence="1 4">Belongs to the SIS family. GutQ/KpsF subfamily.</text>
</comment>
<dbReference type="PROSITE" id="PS51464">
    <property type="entry name" value="SIS"/>
    <property type="match status" value="1"/>
</dbReference>
<feature type="site" description="Catalytically relevant" evidence="5">
    <location>
        <position position="50"/>
    </location>
</feature>
<dbReference type="PIRSF" id="PIRSF004692">
    <property type="entry name" value="KdsD_KpsF"/>
    <property type="match status" value="1"/>
</dbReference>
<evidence type="ECO:0000256" key="6">
    <source>
        <dbReference type="PROSITE-ProRule" id="PRU00703"/>
    </source>
</evidence>
<dbReference type="KEGG" id="ppn:Palpr_1686"/>
<dbReference type="SMART" id="SM00116">
    <property type="entry name" value="CBS"/>
    <property type="match status" value="2"/>
</dbReference>
<dbReference type="InterPro" id="IPR004800">
    <property type="entry name" value="KdsD/KpsF-type"/>
</dbReference>
<evidence type="ECO:0000256" key="4">
    <source>
        <dbReference type="PIRNR" id="PIRNR004692"/>
    </source>
</evidence>
<dbReference type="eggNOG" id="COG0517">
    <property type="taxonomic scope" value="Bacteria"/>
</dbReference>
<dbReference type="InterPro" id="IPR046348">
    <property type="entry name" value="SIS_dom_sf"/>
</dbReference>
<dbReference type="Pfam" id="PF01380">
    <property type="entry name" value="SIS"/>
    <property type="match status" value="1"/>
</dbReference>
<dbReference type="Gene3D" id="3.40.50.10490">
    <property type="entry name" value="Glucose-6-phosphate isomerase like protein, domain 1"/>
    <property type="match status" value="1"/>
</dbReference>
<name>E4T533_PALPW</name>
<dbReference type="InterPro" id="IPR001347">
    <property type="entry name" value="SIS_dom"/>
</dbReference>
<dbReference type="SUPFAM" id="SSF53697">
    <property type="entry name" value="SIS domain"/>
    <property type="match status" value="1"/>
</dbReference>
<dbReference type="PANTHER" id="PTHR42745:SF1">
    <property type="entry name" value="ARABINOSE 5-PHOSPHATE ISOMERASE KDSD"/>
    <property type="match status" value="1"/>
</dbReference>
<dbReference type="GO" id="GO:1901135">
    <property type="term" value="P:carbohydrate derivative metabolic process"/>
    <property type="evidence" value="ECO:0007669"/>
    <property type="project" value="InterPro"/>
</dbReference>
<evidence type="ECO:0000256" key="2">
    <source>
        <dbReference type="ARBA" id="ARBA00022737"/>
    </source>
</evidence>
<evidence type="ECO:0000313" key="10">
    <source>
        <dbReference type="Proteomes" id="UP000008718"/>
    </source>
</evidence>
<dbReference type="OrthoDB" id="9762536at2"/>
<keyword evidence="9" id="KW-0413">Isomerase</keyword>
<dbReference type="Proteomes" id="UP000008718">
    <property type="component" value="Chromosome"/>
</dbReference>
<dbReference type="NCBIfam" id="TIGR00393">
    <property type="entry name" value="kpsF"/>
    <property type="match status" value="1"/>
</dbReference>
<dbReference type="GO" id="GO:0005975">
    <property type="term" value="P:carbohydrate metabolic process"/>
    <property type="evidence" value="ECO:0007669"/>
    <property type="project" value="InterPro"/>
</dbReference>
<keyword evidence="10" id="KW-1185">Reference proteome</keyword>
<dbReference type="AlphaFoldDB" id="E4T533"/>
<evidence type="ECO:0000313" key="9">
    <source>
        <dbReference type="EMBL" id="ADQ79827.1"/>
    </source>
</evidence>
<dbReference type="eggNOG" id="COG0794">
    <property type="taxonomic scope" value="Bacteria"/>
</dbReference>
<accession>E4T533</accession>
<dbReference type="STRING" id="694427.Palpr_1686"/>
<dbReference type="InterPro" id="IPR046342">
    <property type="entry name" value="CBS_dom_sf"/>
</dbReference>
<feature type="domain" description="SIS" evidence="8">
    <location>
        <begin position="32"/>
        <end position="175"/>
    </location>
</feature>
<feature type="domain" description="CBS" evidence="7">
    <location>
        <begin position="266"/>
        <end position="320"/>
    </location>
</feature>
<dbReference type="CDD" id="cd04604">
    <property type="entry name" value="CBS_pair_SIS_assoc"/>
    <property type="match status" value="1"/>
</dbReference>
<dbReference type="RefSeq" id="WP_013445196.1">
    <property type="nucleotide sequence ID" value="NC_014734.1"/>
</dbReference>
<dbReference type="Gene3D" id="3.10.580.10">
    <property type="entry name" value="CBS-domain"/>
    <property type="match status" value="1"/>
</dbReference>
<dbReference type="CDD" id="cd05014">
    <property type="entry name" value="SIS_Kpsf"/>
    <property type="match status" value="1"/>
</dbReference>
<dbReference type="Pfam" id="PF00571">
    <property type="entry name" value="CBS"/>
    <property type="match status" value="2"/>
</dbReference>
<reference key="1">
    <citation type="submission" date="2010-11" db="EMBL/GenBank/DDBJ databases">
        <title>The complete genome of Paludibacter propionicigenes DSM 17365.</title>
        <authorList>
            <consortium name="US DOE Joint Genome Institute (JGI-PGF)"/>
            <person name="Lucas S."/>
            <person name="Copeland A."/>
            <person name="Lapidus A."/>
            <person name="Bruce D."/>
            <person name="Goodwin L."/>
            <person name="Pitluck S."/>
            <person name="Kyrpides N."/>
            <person name="Mavromatis K."/>
            <person name="Ivanova N."/>
            <person name="Munk A.C."/>
            <person name="Brettin T."/>
            <person name="Detter J.C."/>
            <person name="Han C."/>
            <person name="Tapia R."/>
            <person name="Land M."/>
            <person name="Hauser L."/>
            <person name="Markowitz V."/>
            <person name="Cheng J.-F."/>
            <person name="Hugenholtz P."/>
            <person name="Woyke T."/>
            <person name="Wu D."/>
            <person name="Gronow S."/>
            <person name="Wellnitz S."/>
            <person name="Brambilla E."/>
            <person name="Klenk H.-P."/>
            <person name="Eisen J.A."/>
        </authorList>
    </citation>
    <scope>NUCLEOTIDE SEQUENCE</scope>
    <source>
        <strain>WB4</strain>
    </source>
</reference>
<evidence type="ECO:0000259" key="8">
    <source>
        <dbReference type="PROSITE" id="PS51464"/>
    </source>
</evidence>
<keyword evidence="3 6" id="KW-0129">CBS domain</keyword>
<feature type="site" description="Catalytically relevant" evidence="5">
    <location>
        <position position="143"/>
    </location>
</feature>
<dbReference type="EC" id="5.3.1.13" evidence="9"/>
<evidence type="ECO:0000256" key="3">
    <source>
        <dbReference type="ARBA" id="ARBA00023122"/>
    </source>
</evidence>
<gene>
    <name evidence="9" type="ordered locus">Palpr_1686</name>
</gene>
<evidence type="ECO:0000256" key="1">
    <source>
        <dbReference type="ARBA" id="ARBA00008165"/>
    </source>
</evidence>
<dbReference type="GO" id="GO:0019146">
    <property type="term" value="F:arabinose-5-phosphate isomerase activity"/>
    <property type="evidence" value="ECO:0007669"/>
    <property type="project" value="UniProtKB-EC"/>
</dbReference>
<feature type="domain" description="CBS" evidence="7">
    <location>
        <begin position="201"/>
        <end position="257"/>
    </location>
</feature>
<dbReference type="EMBL" id="CP002345">
    <property type="protein sequence ID" value="ADQ79827.1"/>
    <property type="molecule type" value="Genomic_DNA"/>
</dbReference>
<protein>
    <submittedName>
        <fullName evidence="9">KpsF/GutQ family protein</fullName>
        <ecNumber evidence="9">5.3.1.13</ecNumber>
    </submittedName>
</protein>
<keyword evidence="2" id="KW-0677">Repeat</keyword>
<dbReference type="GO" id="GO:0097367">
    <property type="term" value="F:carbohydrate derivative binding"/>
    <property type="evidence" value="ECO:0007669"/>
    <property type="project" value="InterPro"/>
</dbReference>
<dbReference type="PROSITE" id="PS51371">
    <property type="entry name" value="CBS"/>
    <property type="match status" value="2"/>
</dbReference>
<feature type="site" description="Catalytically relevant" evidence="5">
    <location>
        <position position="102"/>
    </location>
</feature>
<evidence type="ECO:0000259" key="7">
    <source>
        <dbReference type="PROSITE" id="PS51371"/>
    </source>
</evidence>
<dbReference type="FunFam" id="3.40.50.10490:FF:000011">
    <property type="entry name" value="Arabinose 5-phosphate isomerase"/>
    <property type="match status" value="1"/>
</dbReference>
<feature type="site" description="Catalytically relevant" evidence="5">
    <location>
        <position position="184"/>
    </location>
</feature>
<proteinExistence type="inferred from homology"/>
<evidence type="ECO:0000256" key="5">
    <source>
        <dbReference type="PIRSR" id="PIRSR004692-3"/>
    </source>
</evidence>